<name>A0A0N1IML1_LEPSE</name>
<comment type="caution">
    <text evidence="2">The sequence shown here is derived from an EMBL/GenBank/DDBJ whole genome shotgun (WGS) entry which is preliminary data.</text>
</comment>
<accession>A0A0N1IML1</accession>
<dbReference type="VEuPathDB" id="TriTrypDB:Lsey_0003_0040"/>
<feature type="region of interest" description="Disordered" evidence="1">
    <location>
        <begin position="1494"/>
        <end position="1525"/>
    </location>
</feature>
<feature type="compositionally biased region" description="Basic and acidic residues" evidence="1">
    <location>
        <begin position="693"/>
        <end position="714"/>
    </location>
</feature>
<reference evidence="2 3" key="1">
    <citation type="journal article" date="2015" name="PLoS Pathog.">
        <title>Leptomonas seymouri: Adaptations to the Dixenous Life Cycle Analyzed by Genome Sequencing, Transcriptome Profiling and Co-infection with Leishmania donovani.</title>
        <authorList>
            <person name="Kraeva N."/>
            <person name="Butenko A."/>
            <person name="Hlavacova J."/>
            <person name="Kostygov A."/>
            <person name="Myskova J."/>
            <person name="Grybchuk D."/>
            <person name="Lestinova T."/>
            <person name="Votypka J."/>
            <person name="Volf P."/>
            <person name="Opperdoes F."/>
            <person name="Flegontov P."/>
            <person name="Lukes J."/>
            <person name="Yurchenko V."/>
        </authorList>
    </citation>
    <scope>NUCLEOTIDE SEQUENCE [LARGE SCALE GENOMIC DNA]</scope>
    <source>
        <strain evidence="2 3">ATCC 30220</strain>
    </source>
</reference>
<dbReference type="PANTHER" id="PTHR35614">
    <property type="match status" value="1"/>
</dbReference>
<protein>
    <submittedName>
        <fullName evidence="2">Uncharacterized protein</fullName>
    </submittedName>
</protein>
<feature type="region of interest" description="Disordered" evidence="1">
    <location>
        <begin position="637"/>
        <end position="811"/>
    </location>
</feature>
<dbReference type="OMA" id="CPRTHRW"/>
<dbReference type="PANTHER" id="PTHR35614:SF7">
    <property type="match status" value="1"/>
</dbReference>
<evidence type="ECO:0000256" key="1">
    <source>
        <dbReference type="SAM" id="MobiDB-lite"/>
    </source>
</evidence>
<evidence type="ECO:0000313" key="3">
    <source>
        <dbReference type="Proteomes" id="UP000038009"/>
    </source>
</evidence>
<organism evidence="2 3">
    <name type="scientific">Leptomonas seymouri</name>
    <dbReference type="NCBI Taxonomy" id="5684"/>
    <lineage>
        <taxon>Eukaryota</taxon>
        <taxon>Discoba</taxon>
        <taxon>Euglenozoa</taxon>
        <taxon>Kinetoplastea</taxon>
        <taxon>Metakinetoplastina</taxon>
        <taxon>Trypanosomatida</taxon>
        <taxon>Trypanosomatidae</taxon>
        <taxon>Leishmaniinae</taxon>
        <taxon>Leptomonas</taxon>
    </lineage>
</organism>
<evidence type="ECO:0000313" key="2">
    <source>
        <dbReference type="EMBL" id="KPI90611.1"/>
    </source>
</evidence>
<proteinExistence type="predicted"/>
<dbReference type="OrthoDB" id="266995at2759"/>
<feature type="compositionally biased region" description="Polar residues" evidence="1">
    <location>
        <begin position="729"/>
        <end position="751"/>
    </location>
</feature>
<feature type="region of interest" description="Disordered" evidence="1">
    <location>
        <begin position="281"/>
        <end position="303"/>
    </location>
</feature>
<feature type="region of interest" description="Disordered" evidence="1">
    <location>
        <begin position="113"/>
        <end position="133"/>
    </location>
</feature>
<gene>
    <name evidence="2" type="ORF">ABL78_0207</name>
</gene>
<feature type="compositionally biased region" description="Polar residues" evidence="1">
    <location>
        <begin position="802"/>
        <end position="811"/>
    </location>
</feature>
<dbReference type="EMBL" id="LJSK01000003">
    <property type="protein sequence ID" value="KPI90611.1"/>
    <property type="molecule type" value="Genomic_DNA"/>
</dbReference>
<feature type="compositionally biased region" description="Polar residues" evidence="1">
    <location>
        <begin position="282"/>
        <end position="294"/>
    </location>
</feature>
<sequence length="1539" mass="170410">MGALPSRESHEGPNTIYFGNNTGVVTFRLPLTPHYFPSADCLAFEEVHRARNSQSCKYSFNIREASAVLPEVAAREFKLAQEEYWGPEAEAGDPSLHYHDAEVQARLVQNGFSPTEQQQQQQPKEDTASSQHIRRSFESRHELYQKIVVDPTKDALVDTDEDMRQLFLQEQRWRAARDVVRRHRSYLRQQRMTELEKSQLDTSEVVDTDVGVAELEAAEAVPPPRRWLRPIPEVVIERMSMEDACAAHRAYRERHGGSATVQTQQQQQSLSSKIDIHFTDIGTPTDSREMNCSPTHPRRKGSQYEEGALSALGTGTEGRQPFVKSDALNEEMLKSYPSFQDSNLPFEMDERYMDGRVHMVAHEGVNYLFAYNPEYLRGMGKTVVVDGSLVEERRRQSGAVQSERCRQPFTTTYTVATRQAEDFDDPNQRRAYEILQPVYAKYYVPVIPVRVLGVDGFIPCGVDEDGHRRDNSSGSAELRGAPWMRGLDDDEVEEDYQERVMPQMYGVSPPPVLRACRFIHSTIGDKVLNRMSVLGCVTFRERCINAGLPDAIACPLWGVAAVSDVPQLQLQREIELRLLASIHEIDDGDMRIRDALARQHRWNDYISFTNSPMYGFMVSAPPERRFRAGADGKLREVGGAADDDVGTCASNSGNDCDKDEEQQQREGRSNRNGKGGAAALTRSPAKARAQLAPKREAEKGAVTDPSNSHREGNHDGSLTCPALELSLAGATSSPSSDTEGRDGQSSGTSARSAGHGTLITTTGHASIENDGLNVPTSTDAASRKPMAGCDSNAARVKRTREGQNCTDDFASPETTVQGAALQAAMANEGLPQSSAAATAVYTEDKHQVEDDDDIMLCLRDPPSQLSCAWSFKRRRLGTAEEFIVNPNFSGEEWMPMVNPLTKDVALASMGIRVSIRGRLFLMRYSGSAVQKVLYYLSQASAPIFCLPYVGPQQKCSNVFLENVLRLPKEVTVKSAPQSRPPPPTTEQIRSAMAAYTHGRVGCYVYVDLDDRAANPPTSCIRNHYREDALMERAIEVGITSKLILSQIPIKADVRSALAWYRKSLQHGPPPADGAADQEGENSPYAAWPTLLDAPAPCDGDVLVVCPRTHRWIRVTTFVLLTALLLVHKKYRDKAEELIQPVPVLDLYTGEHFASEVEIFYEALVHKNIDSEGVQWYMLHMRSFFSFNGIVELLLDRLRSIVDLEKCEDKDDEGWLVLHQPPTPAGEALPAPNFSLTSSPAPAINTTAKVAASATLRTNFGAAAFAGMTYMESGSYLIWSFLLMGQRFFFGKKPRFLHIAAQRQRQNQRRRLKRKERDVVTRAGGAADPAAASVRTVATNATATGTTAILSHVSSSTPVHQEGAHVHANERMPITAADEVQMAHDTLHPSSYPQQQRHAPRHLDAEDRLHDDELHEIRECCRRHRQWMQSRSAFVAPVSAGAHLPLSPTFDASKWALPPLAGQTSCRHRLCVPIAPQSVGPLRCVSCGHPASGASGIKASASPTEANEESGAVPMEKPVSPRVVDAQKGSFRWDPYRVGE</sequence>
<keyword evidence="3" id="KW-1185">Reference proteome</keyword>
<dbReference type="Proteomes" id="UP000038009">
    <property type="component" value="Unassembled WGS sequence"/>
</dbReference>